<feature type="transmembrane region" description="Helical" evidence="1">
    <location>
        <begin position="359"/>
        <end position="378"/>
    </location>
</feature>
<name>E6WUL4_PSEUU</name>
<accession>E6WUL4</accession>
<evidence type="ECO:0000256" key="1">
    <source>
        <dbReference type="SAM" id="Phobius"/>
    </source>
</evidence>
<dbReference type="AlphaFoldDB" id="E6WUL4"/>
<feature type="transmembrane region" description="Helical" evidence="1">
    <location>
        <begin position="308"/>
        <end position="326"/>
    </location>
</feature>
<dbReference type="OrthoDB" id="9791851at2"/>
<organism evidence="2 3">
    <name type="scientific">Pseudoxanthomonas suwonensis (strain 11-1)</name>
    <dbReference type="NCBI Taxonomy" id="743721"/>
    <lineage>
        <taxon>Bacteria</taxon>
        <taxon>Pseudomonadati</taxon>
        <taxon>Pseudomonadota</taxon>
        <taxon>Gammaproteobacteria</taxon>
        <taxon>Lysobacterales</taxon>
        <taxon>Lysobacteraceae</taxon>
        <taxon>Pseudoxanthomonas</taxon>
    </lineage>
</organism>
<dbReference type="PANTHER" id="PTHR30092:SF0">
    <property type="entry name" value="INNER MEMBRANE PROTEIN CRED"/>
    <property type="match status" value="1"/>
</dbReference>
<proteinExistence type="predicted"/>
<keyword evidence="1" id="KW-0472">Membrane</keyword>
<dbReference type="HOGENOM" id="CLU_036281_0_0_6"/>
<dbReference type="PANTHER" id="PTHR30092">
    <property type="entry name" value="INNER MEMBRANE PROTEIN CRED"/>
    <property type="match status" value="1"/>
</dbReference>
<dbReference type="GO" id="GO:0005886">
    <property type="term" value="C:plasma membrane"/>
    <property type="evidence" value="ECO:0007669"/>
    <property type="project" value="TreeGrafter"/>
</dbReference>
<evidence type="ECO:0000313" key="3">
    <source>
        <dbReference type="Proteomes" id="UP000008632"/>
    </source>
</evidence>
<dbReference type="eggNOG" id="COG4452">
    <property type="taxonomic scope" value="Bacteria"/>
</dbReference>
<dbReference type="InterPro" id="IPR010364">
    <property type="entry name" value="Uncharacterised_IM_CreD"/>
</dbReference>
<gene>
    <name evidence="2" type="ordered locus">Psesu_1874</name>
</gene>
<dbReference type="NCBIfam" id="NF008712">
    <property type="entry name" value="PRK11715.1-1"/>
    <property type="match status" value="1"/>
</dbReference>
<sequence length="444" mass="47500">MTSLKLLLRFLTIGALFLVLLVPLAMIRGVVADRQVHRDAAEQRVTESMAGPQRLVGPLRVVPWTAVRQVNTTVAGKVELREETVSGHLVQAPATLHAGGELLPDLRRIGLYDVLGFRWQADVQAAFEPLPLPAVDGRRYGTPYLVLGVDDVRGLVGHPALEADGAAARLEPGTADLAGSIEGLHARLAPLAGDATQLAAGQVRLRMGLAGTRSLAIVPVGDSNEVRLQSVWPHPQFGGDFLPTRREVRSDGFDASWSVSSLASSARSQVLGAARGGEPERALGTDSIAVSLVDPVDVHTRVDRASKYGVLFVVLTFVGFALLELVRGLRIHPLQYLMVGLALAIFFLLLLGLSEHIAFGRAYLASAAACIGLQFVYVSGVLGSWWRAGVFAGLLAGLYGVLYSLLVSEDNALLMGSLLLFGVLATVMLLTRRIDWYERSATLG</sequence>
<feature type="transmembrane region" description="Helical" evidence="1">
    <location>
        <begin position="412"/>
        <end position="430"/>
    </location>
</feature>
<dbReference type="KEGG" id="psu:Psesu_1874"/>
<dbReference type="Pfam" id="PF06123">
    <property type="entry name" value="CreD"/>
    <property type="match status" value="1"/>
</dbReference>
<feature type="transmembrane region" description="Helical" evidence="1">
    <location>
        <begin position="333"/>
        <end position="353"/>
    </location>
</feature>
<dbReference type="PIRSF" id="PIRSF004548">
    <property type="entry name" value="CreD"/>
    <property type="match status" value="1"/>
</dbReference>
<feature type="transmembrane region" description="Helical" evidence="1">
    <location>
        <begin position="385"/>
        <end position="406"/>
    </location>
</feature>
<keyword evidence="3" id="KW-1185">Reference proteome</keyword>
<protein>
    <submittedName>
        <fullName evidence="2">Inner membrane CreD family protein</fullName>
    </submittedName>
</protein>
<dbReference type="Proteomes" id="UP000008632">
    <property type="component" value="Chromosome"/>
</dbReference>
<dbReference type="STRING" id="743721.Psesu_1874"/>
<evidence type="ECO:0000313" key="2">
    <source>
        <dbReference type="EMBL" id="ADV27716.1"/>
    </source>
</evidence>
<dbReference type="EMBL" id="CP002446">
    <property type="protein sequence ID" value="ADV27716.1"/>
    <property type="molecule type" value="Genomic_DNA"/>
</dbReference>
<keyword evidence="1" id="KW-0812">Transmembrane</keyword>
<keyword evidence="1" id="KW-1133">Transmembrane helix</keyword>
<dbReference type="RefSeq" id="WP_013535544.1">
    <property type="nucleotide sequence ID" value="NC_014924.1"/>
</dbReference>
<reference evidence="2 3" key="1">
    <citation type="submission" date="2011-01" db="EMBL/GenBank/DDBJ databases">
        <title>Complete sequence of Pseudoxanthomonas suwonensis 11-1.</title>
        <authorList>
            <consortium name="US DOE Joint Genome Institute"/>
            <person name="Lucas S."/>
            <person name="Copeland A."/>
            <person name="Lapidus A."/>
            <person name="Cheng J.-F."/>
            <person name="Goodwin L."/>
            <person name="Pitluck S."/>
            <person name="Teshima H."/>
            <person name="Detter J.C."/>
            <person name="Han C."/>
            <person name="Tapia R."/>
            <person name="Land M."/>
            <person name="Hauser L."/>
            <person name="Kyrpides N."/>
            <person name="Ivanova N."/>
            <person name="Ovchinnikova G."/>
            <person name="Siebers A.K."/>
            <person name="Allgaier M."/>
            <person name="Thelen M.P."/>
            <person name="Hugenholtz P."/>
            <person name="Gladden J."/>
            <person name="Woyke T."/>
        </authorList>
    </citation>
    <scope>NUCLEOTIDE SEQUENCE [LARGE SCALE GENOMIC DNA]</scope>
    <source>
        <strain evidence="3">11-1</strain>
    </source>
</reference>